<evidence type="ECO:0000256" key="1">
    <source>
        <dbReference type="SAM" id="MobiDB-lite"/>
    </source>
</evidence>
<dbReference type="Proteomes" id="UP000799778">
    <property type="component" value="Unassembled WGS sequence"/>
</dbReference>
<feature type="region of interest" description="Disordered" evidence="1">
    <location>
        <begin position="64"/>
        <end position="252"/>
    </location>
</feature>
<dbReference type="RefSeq" id="XP_033383772.1">
    <property type="nucleotide sequence ID" value="XM_033525869.1"/>
</dbReference>
<feature type="compositionally biased region" description="Low complexity" evidence="1">
    <location>
        <begin position="269"/>
        <end position="291"/>
    </location>
</feature>
<accession>A0A6A5XR70</accession>
<proteinExistence type="predicted"/>
<dbReference type="GeneID" id="54283266"/>
<organism evidence="2 3">
    <name type="scientific">Aaosphaeria arxii CBS 175.79</name>
    <dbReference type="NCBI Taxonomy" id="1450172"/>
    <lineage>
        <taxon>Eukaryota</taxon>
        <taxon>Fungi</taxon>
        <taxon>Dikarya</taxon>
        <taxon>Ascomycota</taxon>
        <taxon>Pezizomycotina</taxon>
        <taxon>Dothideomycetes</taxon>
        <taxon>Pleosporomycetidae</taxon>
        <taxon>Pleosporales</taxon>
        <taxon>Pleosporales incertae sedis</taxon>
        <taxon>Aaosphaeria</taxon>
    </lineage>
</organism>
<evidence type="ECO:0000313" key="2">
    <source>
        <dbReference type="EMBL" id="KAF2015433.1"/>
    </source>
</evidence>
<gene>
    <name evidence="2" type="ORF">BU24DRAFT_408647</name>
</gene>
<feature type="compositionally biased region" description="Acidic residues" evidence="1">
    <location>
        <begin position="486"/>
        <end position="501"/>
    </location>
</feature>
<feature type="compositionally biased region" description="Basic and acidic residues" evidence="1">
    <location>
        <begin position="461"/>
        <end position="485"/>
    </location>
</feature>
<feature type="compositionally biased region" description="Polar residues" evidence="1">
    <location>
        <begin position="331"/>
        <end position="341"/>
    </location>
</feature>
<feature type="compositionally biased region" description="Low complexity" evidence="1">
    <location>
        <begin position="84"/>
        <end position="111"/>
    </location>
</feature>
<feature type="compositionally biased region" description="Basic residues" evidence="1">
    <location>
        <begin position="227"/>
        <end position="237"/>
    </location>
</feature>
<feature type="compositionally biased region" description="Basic and acidic residues" evidence="1">
    <location>
        <begin position="183"/>
        <end position="207"/>
    </location>
</feature>
<dbReference type="OrthoDB" id="5326588at2759"/>
<dbReference type="EMBL" id="ML978069">
    <property type="protein sequence ID" value="KAF2015433.1"/>
    <property type="molecule type" value="Genomic_DNA"/>
</dbReference>
<feature type="compositionally biased region" description="Polar residues" evidence="1">
    <location>
        <begin position="1"/>
        <end position="12"/>
    </location>
</feature>
<feature type="region of interest" description="Disordered" evidence="1">
    <location>
        <begin position="443"/>
        <end position="501"/>
    </location>
</feature>
<dbReference type="AlphaFoldDB" id="A0A6A5XR70"/>
<feature type="compositionally biased region" description="Basic residues" evidence="1">
    <location>
        <begin position="119"/>
        <end position="128"/>
    </location>
</feature>
<keyword evidence="3" id="KW-1185">Reference proteome</keyword>
<feature type="region of interest" description="Disordered" evidence="1">
    <location>
        <begin position="264"/>
        <end position="414"/>
    </location>
</feature>
<feature type="region of interest" description="Disordered" evidence="1">
    <location>
        <begin position="1"/>
        <end position="43"/>
    </location>
</feature>
<name>A0A6A5XR70_9PLEO</name>
<evidence type="ECO:0000313" key="3">
    <source>
        <dbReference type="Proteomes" id="UP000799778"/>
    </source>
</evidence>
<reference evidence="2" key="1">
    <citation type="journal article" date="2020" name="Stud. Mycol.">
        <title>101 Dothideomycetes genomes: a test case for predicting lifestyles and emergence of pathogens.</title>
        <authorList>
            <person name="Haridas S."/>
            <person name="Albert R."/>
            <person name="Binder M."/>
            <person name="Bloem J."/>
            <person name="Labutti K."/>
            <person name="Salamov A."/>
            <person name="Andreopoulos B."/>
            <person name="Baker S."/>
            <person name="Barry K."/>
            <person name="Bills G."/>
            <person name="Bluhm B."/>
            <person name="Cannon C."/>
            <person name="Castanera R."/>
            <person name="Culley D."/>
            <person name="Daum C."/>
            <person name="Ezra D."/>
            <person name="Gonzalez J."/>
            <person name="Henrissat B."/>
            <person name="Kuo A."/>
            <person name="Liang C."/>
            <person name="Lipzen A."/>
            <person name="Lutzoni F."/>
            <person name="Magnuson J."/>
            <person name="Mondo S."/>
            <person name="Nolan M."/>
            <person name="Ohm R."/>
            <person name="Pangilinan J."/>
            <person name="Park H.-J."/>
            <person name="Ramirez L."/>
            <person name="Alfaro M."/>
            <person name="Sun H."/>
            <person name="Tritt A."/>
            <person name="Yoshinaga Y."/>
            <person name="Zwiers L.-H."/>
            <person name="Turgeon B."/>
            <person name="Goodwin S."/>
            <person name="Spatafora J."/>
            <person name="Crous P."/>
            <person name="Grigoriev I."/>
        </authorList>
    </citation>
    <scope>NUCLEOTIDE SEQUENCE</scope>
    <source>
        <strain evidence="2">CBS 175.79</strain>
    </source>
</reference>
<sequence length="501" mass="55500">MPYTTPDHSPQTYLHHDPSLAGPPEFSPEQLESLTRSIERKQQKLEQDIKQYIQGKQVELKNYEQELLAEHRSKQRPPPRNADSSSQNSSSSVSVTSSSTEPTETSPESTTLGPVEKAKRNKHTRVHKREKELLEITPYFLPLLEAGDLASPTKKKKEKKKQKEVVAEHVGVPPTVEQGSPTRDAENGKENRRSRSNNREEKMEHGEGVPAAADVTKVGKRADEGKKAKRTAVKKSSLRGNNTPRSRRKRVSLVIDDQIVLPADNIMDPPLTSPSETTLSTASNSSTSLNEIIDPRLTSHAHHDPVHHSIPQNTNTNSSHRHAPASASPPTYTEHTITASSPEDYVPPQTATRTFLDPSPSHPELNIPQRASGSPIYASEPEAAEADEEQFSTYVGGLSGSNVDDVDQAGSYGYPSSLGASYMESYMQSRPLSVRIAAAEKAGLKEEEKKRLLQGTGGDQNTRKEDEEPERRPRGQENSKQRRTVEDDDDDFEIMGEMDDF</sequence>
<protein>
    <submittedName>
        <fullName evidence="2">Uncharacterized protein</fullName>
    </submittedName>
</protein>